<feature type="compositionally biased region" description="Basic residues" evidence="1">
    <location>
        <begin position="43"/>
        <end position="52"/>
    </location>
</feature>
<reference evidence="2" key="1">
    <citation type="submission" date="2023-08" db="EMBL/GenBank/DDBJ databases">
        <authorList>
            <person name="Chen Y."/>
            <person name="Shah S."/>
            <person name="Dougan E. K."/>
            <person name="Thang M."/>
            <person name="Chan C."/>
        </authorList>
    </citation>
    <scope>NUCLEOTIDE SEQUENCE</scope>
</reference>
<evidence type="ECO:0000256" key="1">
    <source>
        <dbReference type="SAM" id="MobiDB-lite"/>
    </source>
</evidence>
<dbReference type="Proteomes" id="UP001178507">
    <property type="component" value="Unassembled WGS sequence"/>
</dbReference>
<feature type="non-terminal residue" evidence="2">
    <location>
        <position position="1"/>
    </location>
</feature>
<dbReference type="EMBL" id="CAUJNA010000569">
    <property type="protein sequence ID" value="CAJ1378806.1"/>
    <property type="molecule type" value="Genomic_DNA"/>
</dbReference>
<accession>A0AA36I0J7</accession>
<dbReference type="AlphaFoldDB" id="A0AA36I0J7"/>
<proteinExistence type="predicted"/>
<sequence length="63" mass="7227">ESEEPQMIFPEEIPTVMEESEALEKFGNYLEEVFYEANERIKGKGKGKKGKGGRYGSKSYNFD</sequence>
<evidence type="ECO:0000313" key="2">
    <source>
        <dbReference type="EMBL" id="CAJ1378806.1"/>
    </source>
</evidence>
<gene>
    <name evidence="2" type="ORF">EVOR1521_LOCUS7217</name>
</gene>
<feature type="region of interest" description="Disordered" evidence="1">
    <location>
        <begin position="42"/>
        <end position="63"/>
    </location>
</feature>
<evidence type="ECO:0000313" key="3">
    <source>
        <dbReference type="Proteomes" id="UP001178507"/>
    </source>
</evidence>
<protein>
    <submittedName>
        <fullName evidence="2">Uncharacterized protein</fullName>
    </submittedName>
</protein>
<name>A0AA36I0J7_9DINO</name>
<organism evidence="2 3">
    <name type="scientific">Effrenium voratum</name>
    <dbReference type="NCBI Taxonomy" id="2562239"/>
    <lineage>
        <taxon>Eukaryota</taxon>
        <taxon>Sar</taxon>
        <taxon>Alveolata</taxon>
        <taxon>Dinophyceae</taxon>
        <taxon>Suessiales</taxon>
        <taxon>Symbiodiniaceae</taxon>
        <taxon>Effrenium</taxon>
    </lineage>
</organism>
<keyword evidence="3" id="KW-1185">Reference proteome</keyword>
<comment type="caution">
    <text evidence="2">The sequence shown here is derived from an EMBL/GenBank/DDBJ whole genome shotgun (WGS) entry which is preliminary data.</text>
</comment>
<feature type="non-terminal residue" evidence="2">
    <location>
        <position position="63"/>
    </location>
</feature>